<evidence type="ECO:0000256" key="2">
    <source>
        <dbReference type="ARBA" id="ARBA00022485"/>
    </source>
</evidence>
<dbReference type="Pfam" id="PF10576">
    <property type="entry name" value="EndIII_4Fe-2S"/>
    <property type="match status" value="1"/>
</dbReference>
<dbReference type="NCBIfam" id="TIGR01083">
    <property type="entry name" value="nth"/>
    <property type="match status" value="1"/>
</dbReference>
<keyword evidence="14" id="KW-0540">Nuclease</keyword>
<evidence type="ECO:0000256" key="9">
    <source>
        <dbReference type="ARBA" id="ARBA00023204"/>
    </source>
</evidence>
<evidence type="ECO:0000256" key="8">
    <source>
        <dbReference type="ARBA" id="ARBA00023125"/>
    </source>
</evidence>
<evidence type="ECO:0000256" key="7">
    <source>
        <dbReference type="ARBA" id="ARBA00023014"/>
    </source>
</evidence>
<dbReference type="Pfam" id="PF00633">
    <property type="entry name" value="HHH"/>
    <property type="match status" value="1"/>
</dbReference>
<dbReference type="InterPro" id="IPR004035">
    <property type="entry name" value="Endouclease-III_FeS-bd_BS"/>
</dbReference>
<dbReference type="PROSITE" id="PS00764">
    <property type="entry name" value="ENDONUCLEASE_III_1"/>
    <property type="match status" value="1"/>
</dbReference>
<dbReference type="CDD" id="cd00056">
    <property type="entry name" value="ENDO3c"/>
    <property type="match status" value="1"/>
</dbReference>
<dbReference type="STRING" id="118967.SAMN02745191_1648"/>
<dbReference type="GO" id="GO:0140078">
    <property type="term" value="F:class I DNA-(apurinic or apyrimidinic site) endonuclease activity"/>
    <property type="evidence" value="ECO:0007669"/>
    <property type="project" value="UniProtKB-EC"/>
</dbReference>
<dbReference type="SUPFAM" id="SSF48150">
    <property type="entry name" value="DNA-glycosylase"/>
    <property type="match status" value="1"/>
</dbReference>
<dbReference type="GO" id="GO:0019104">
    <property type="term" value="F:DNA N-glycosylase activity"/>
    <property type="evidence" value="ECO:0007669"/>
    <property type="project" value="UniProtKB-UniRule"/>
</dbReference>
<dbReference type="Proteomes" id="UP000243297">
    <property type="component" value="Unassembled WGS sequence"/>
</dbReference>
<feature type="binding site" evidence="12">
    <location>
        <position position="195"/>
    </location>
    <ligand>
        <name>[4Fe-4S] cluster</name>
        <dbReference type="ChEBI" id="CHEBI:49883"/>
    </ligand>
</feature>
<dbReference type="PANTHER" id="PTHR10359">
    <property type="entry name" value="A/G-SPECIFIC ADENINE GLYCOSYLASE/ENDONUCLEASE III"/>
    <property type="match status" value="1"/>
</dbReference>
<comment type="function">
    <text evidence="12">DNA repair enzyme that has both DNA N-glycosylase activity and AP-lyase activity. The DNA N-glycosylase activity releases various damaged pyrimidines from DNA by cleaving the N-glycosidic bond, leaving an AP (apurinic/apyrimidinic) site. The AP-lyase activity cleaves the phosphodiester bond 3' to the AP site by a beta-elimination, leaving a 3'-terminal unsaturated sugar and a product with a terminal 5'-phosphate.</text>
</comment>
<dbReference type="SMART" id="SM00525">
    <property type="entry name" value="FES"/>
    <property type="match status" value="1"/>
</dbReference>
<dbReference type="PIRSF" id="PIRSF001435">
    <property type="entry name" value="Nth"/>
    <property type="match status" value="1"/>
</dbReference>
<dbReference type="OrthoDB" id="9800977at2"/>
<feature type="domain" description="HhH-GPD" evidence="13">
    <location>
        <begin position="35"/>
        <end position="183"/>
    </location>
</feature>
<evidence type="ECO:0000256" key="10">
    <source>
        <dbReference type="ARBA" id="ARBA00023239"/>
    </source>
</evidence>
<dbReference type="EC" id="4.2.99.18" evidence="12"/>
<keyword evidence="3 12" id="KW-0479">Metal-binding</keyword>
<dbReference type="Gene3D" id="1.10.1670.10">
    <property type="entry name" value="Helix-hairpin-Helix base-excision DNA repair enzymes (C-terminal)"/>
    <property type="match status" value="1"/>
</dbReference>
<protein>
    <recommendedName>
        <fullName evidence="12">Endonuclease III</fullName>
        <ecNumber evidence="12">4.2.99.18</ecNumber>
    </recommendedName>
    <alternativeName>
        <fullName evidence="12">DNA-(apurinic or apyrimidinic site) lyase</fullName>
    </alternativeName>
</protein>
<evidence type="ECO:0000256" key="5">
    <source>
        <dbReference type="ARBA" id="ARBA00022801"/>
    </source>
</evidence>
<gene>
    <name evidence="12" type="primary">nth</name>
    <name evidence="14" type="ORF">SAMN02745191_1648</name>
</gene>
<keyword evidence="8 12" id="KW-0238">DNA-binding</keyword>
<name>A0A1T4NIQ7_9FIRM</name>
<keyword evidence="2 12" id="KW-0004">4Fe-4S</keyword>
<dbReference type="Gene3D" id="1.10.340.30">
    <property type="entry name" value="Hypothetical protein, domain 2"/>
    <property type="match status" value="1"/>
</dbReference>
<dbReference type="InterPro" id="IPR011257">
    <property type="entry name" value="DNA_glycosylase"/>
</dbReference>
<dbReference type="GO" id="GO:0006285">
    <property type="term" value="P:base-excision repair, AP site formation"/>
    <property type="evidence" value="ECO:0007669"/>
    <property type="project" value="TreeGrafter"/>
</dbReference>
<dbReference type="InterPro" id="IPR023170">
    <property type="entry name" value="HhH_base_excis_C"/>
</dbReference>
<dbReference type="AlphaFoldDB" id="A0A1T4NIQ7"/>
<dbReference type="PANTHER" id="PTHR10359:SF18">
    <property type="entry name" value="ENDONUCLEASE III"/>
    <property type="match status" value="1"/>
</dbReference>
<dbReference type="FunFam" id="1.10.340.30:FF:000001">
    <property type="entry name" value="Endonuclease III"/>
    <property type="match status" value="1"/>
</dbReference>
<evidence type="ECO:0000313" key="14">
    <source>
        <dbReference type="EMBL" id="SJZ79013.1"/>
    </source>
</evidence>
<keyword evidence="10 12" id="KW-0456">Lyase</keyword>
<evidence type="ECO:0000256" key="1">
    <source>
        <dbReference type="ARBA" id="ARBA00008343"/>
    </source>
</evidence>
<keyword evidence="14" id="KW-0255">Endonuclease</keyword>
<sequence>MTSNEILDKLEEMFPNAECELIHENPFQLAVAVVLSAQATDVSVNKVTPELFKKYPTPQTMAKADIKDIEKYIKTIGLYHNKAKSILGLAQGLVGEFDGVMPQTMDELITLPGVGRKSANVILSVCFEVPAIAVDTHVERISKRLKFAYKNDTVLEVEKKLMRKIDKSRWNRAHHLFIFFGRYFCTARNPKCDECPFTEQCCDTKAKKMKGIV</sequence>
<dbReference type="GO" id="GO:0046872">
    <property type="term" value="F:metal ion binding"/>
    <property type="evidence" value="ECO:0007669"/>
    <property type="project" value="UniProtKB-KW"/>
</dbReference>
<dbReference type="HAMAP" id="MF_00942">
    <property type="entry name" value="Nth"/>
    <property type="match status" value="1"/>
</dbReference>
<dbReference type="GO" id="GO:0003677">
    <property type="term" value="F:DNA binding"/>
    <property type="evidence" value="ECO:0007669"/>
    <property type="project" value="UniProtKB-UniRule"/>
</dbReference>
<keyword evidence="15" id="KW-1185">Reference proteome</keyword>
<organism evidence="14 15">
    <name type="scientific">Anaerorhabdus furcosa</name>
    <dbReference type="NCBI Taxonomy" id="118967"/>
    <lineage>
        <taxon>Bacteria</taxon>
        <taxon>Bacillati</taxon>
        <taxon>Bacillota</taxon>
        <taxon>Erysipelotrichia</taxon>
        <taxon>Erysipelotrichales</taxon>
        <taxon>Erysipelotrichaceae</taxon>
        <taxon>Anaerorhabdus</taxon>
    </lineage>
</organism>
<dbReference type="Pfam" id="PF00730">
    <property type="entry name" value="HhH-GPD"/>
    <property type="match status" value="1"/>
</dbReference>
<comment type="catalytic activity">
    <reaction evidence="12">
        <text>2'-deoxyribonucleotide-(2'-deoxyribose 5'-phosphate)-2'-deoxyribonucleotide-DNA = a 3'-end 2'-deoxyribonucleotide-(2,3-dehydro-2,3-deoxyribose 5'-phosphate)-DNA + a 5'-end 5'-phospho-2'-deoxyribonucleoside-DNA + H(+)</text>
        <dbReference type="Rhea" id="RHEA:66592"/>
        <dbReference type="Rhea" id="RHEA-COMP:13180"/>
        <dbReference type="Rhea" id="RHEA-COMP:16897"/>
        <dbReference type="Rhea" id="RHEA-COMP:17067"/>
        <dbReference type="ChEBI" id="CHEBI:15378"/>
        <dbReference type="ChEBI" id="CHEBI:136412"/>
        <dbReference type="ChEBI" id="CHEBI:157695"/>
        <dbReference type="ChEBI" id="CHEBI:167181"/>
        <dbReference type="EC" id="4.2.99.18"/>
    </reaction>
</comment>
<evidence type="ECO:0000256" key="12">
    <source>
        <dbReference type="HAMAP-Rule" id="MF_00942"/>
    </source>
</evidence>
<comment type="similarity">
    <text evidence="1 12">Belongs to the Nth/MutY family.</text>
</comment>
<keyword evidence="9 12" id="KW-0234">DNA repair</keyword>
<dbReference type="InterPro" id="IPR000445">
    <property type="entry name" value="HhH_motif"/>
</dbReference>
<evidence type="ECO:0000259" key="13">
    <source>
        <dbReference type="SMART" id="SM00478"/>
    </source>
</evidence>
<keyword evidence="7 12" id="KW-0411">Iron-sulfur</keyword>
<reference evidence="15" key="1">
    <citation type="submission" date="2017-02" db="EMBL/GenBank/DDBJ databases">
        <authorList>
            <person name="Varghese N."/>
            <person name="Submissions S."/>
        </authorList>
    </citation>
    <scope>NUCLEOTIDE SEQUENCE [LARGE SCALE GENOMIC DNA]</scope>
    <source>
        <strain evidence="15">ATCC 25662</strain>
    </source>
</reference>
<keyword evidence="5 12" id="KW-0378">Hydrolase</keyword>
<dbReference type="SMART" id="SM00478">
    <property type="entry name" value="ENDO3c"/>
    <property type="match status" value="1"/>
</dbReference>
<dbReference type="EMBL" id="FUWY01000004">
    <property type="protein sequence ID" value="SJZ79013.1"/>
    <property type="molecule type" value="Genomic_DNA"/>
</dbReference>
<feature type="binding site" evidence="12">
    <location>
        <position position="201"/>
    </location>
    <ligand>
        <name>[4Fe-4S] cluster</name>
        <dbReference type="ChEBI" id="CHEBI:49883"/>
    </ligand>
</feature>
<dbReference type="GO" id="GO:0051539">
    <property type="term" value="F:4 iron, 4 sulfur cluster binding"/>
    <property type="evidence" value="ECO:0007669"/>
    <property type="project" value="UniProtKB-UniRule"/>
</dbReference>
<evidence type="ECO:0000256" key="3">
    <source>
        <dbReference type="ARBA" id="ARBA00022723"/>
    </source>
</evidence>
<evidence type="ECO:0000313" key="15">
    <source>
        <dbReference type="Proteomes" id="UP000243297"/>
    </source>
</evidence>
<dbReference type="RefSeq" id="WP_078712040.1">
    <property type="nucleotide sequence ID" value="NZ_FUWY01000004.1"/>
</dbReference>
<comment type="cofactor">
    <cofactor evidence="12">
        <name>[4Fe-4S] cluster</name>
        <dbReference type="ChEBI" id="CHEBI:49883"/>
    </cofactor>
    <text evidence="12">Binds 1 [4Fe-4S] cluster.</text>
</comment>
<dbReference type="InterPro" id="IPR003265">
    <property type="entry name" value="HhH-GPD_domain"/>
</dbReference>
<dbReference type="InterPro" id="IPR005759">
    <property type="entry name" value="Nth"/>
</dbReference>
<feature type="binding site" evidence="12">
    <location>
        <position position="185"/>
    </location>
    <ligand>
        <name>[4Fe-4S] cluster</name>
        <dbReference type="ChEBI" id="CHEBI:49883"/>
    </ligand>
</feature>
<dbReference type="InterPro" id="IPR003651">
    <property type="entry name" value="Endonuclease3_FeS-loop_motif"/>
</dbReference>
<feature type="binding site" evidence="12">
    <location>
        <position position="192"/>
    </location>
    <ligand>
        <name>[4Fe-4S] cluster</name>
        <dbReference type="ChEBI" id="CHEBI:49883"/>
    </ligand>
</feature>
<keyword evidence="4 12" id="KW-0227">DNA damage</keyword>
<keyword evidence="6 12" id="KW-0408">Iron</keyword>
<keyword evidence="11 12" id="KW-0326">Glycosidase</keyword>
<proteinExistence type="inferred from homology"/>
<accession>A0A1T4NIQ7</accession>
<evidence type="ECO:0000256" key="11">
    <source>
        <dbReference type="ARBA" id="ARBA00023295"/>
    </source>
</evidence>
<dbReference type="FunFam" id="1.10.1670.10:FF:000001">
    <property type="entry name" value="Endonuclease III"/>
    <property type="match status" value="1"/>
</dbReference>
<evidence type="ECO:0000256" key="6">
    <source>
        <dbReference type="ARBA" id="ARBA00023004"/>
    </source>
</evidence>
<evidence type="ECO:0000256" key="4">
    <source>
        <dbReference type="ARBA" id="ARBA00022763"/>
    </source>
</evidence>